<organism evidence="2 3">
    <name type="scientific">Dermatophagoides farinae</name>
    <name type="common">American house dust mite</name>
    <dbReference type="NCBI Taxonomy" id="6954"/>
    <lineage>
        <taxon>Eukaryota</taxon>
        <taxon>Metazoa</taxon>
        <taxon>Ecdysozoa</taxon>
        <taxon>Arthropoda</taxon>
        <taxon>Chelicerata</taxon>
        <taxon>Arachnida</taxon>
        <taxon>Acari</taxon>
        <taxon>Acariformes</taxon>
        <taxon>Sarcoptiformes</taxon>
        <taxon>Astigmata</taxon>
        <taxon>Psoroptidia</taxon>
        <taxon>Analgoidea</taxon>
        <taxon>Pyroglyphidae</taxon>
        <taxon>Dermatophagoidinae</taxon>
        <taxon>Dermatophagoides</taxon>
    </lineage>
</organism>
<evidence type="ECO:0000313" key="3">
    <source>
        <dbReference type="Proteomes" id="UP000790347"/>
    </source>
</evidence>
<keyword evidence="1" id="KW-0472">Membrane</keyword>
<dbReference type="Proteomes" id="UP000790347">
    <property type="component" value="Unassembled WGS sequence"/>
</dbReference>
<reference evidence="2" key="1">
    <citation type="submission" date="2013-05" db="EMBL/GenBank/DDBJ databases">
        <authorList>
            <person name="Yim A.K.Y."/>
            <person name="Chan T.F."/>
            <person name="Ji K.M."/>
            <person name="Liu X.Y."/>
            <person name="Zhou J.W."/>
            <person name="Li R.Q."/>
            <person name="Yang K.Y."/>
            <person name="Li J."/>
            <person name="Li M."/>
            <person name="Law P.T.W."/>
            <person name="Wu Y.L."/>
            <person name="Cai Z.L."/>
            <person name="Qin H."/>
            <person name="Bao Y."/>
            <person name="Leung R.K.K."/>
            <person name="Ng P.K.S."/>
            <person name="Zou J."/>
            <person name="Zhong X.J."/>
            <person name="Ran P.X."/>
            <person name="Zhong N.S."/>
            <person name="Liu Z.G."/>
            <person name="Tsui S.K.W."/>
        </authorList>
    </citation>
    <scope>NUCLEOTIDE SEQUENCE</scope>
    <source>
        <strain evidence="2">Derf</strain>
        <tissue evidence="2">Whole organism</tissue>
    </source>
</reference>
<evidence type="ECO:0000313" key="2">
    <source>
        <dbReference type="EMBL" id="KAH9528421.1"/>
    </source>
</evidence>
<evidence type="ECO:0000256" key="1">
    <source>
        <dbReference type="SAM" id="Phobius"/>
    </source>
</evidence>
<keyword evidence="1" id="KW-1133">Transmembrane helix</keyword>
<protein>
    <submittedName>
        <fullName evidence="2">Uncharacterized protein</fullName>
    </submittedName>
</protein>
<feature type="transmembrane region" description="Helical" evidence="1">
    <location>
        <begin position="15"/>
        <end position="37"/>
    </location>
</feature>
<proteinExistence type="predicted"/>
<keyword evidence="3" id="KW-1185">Reference proteome</keyword>
<name>A0A922IBF4_DERFA</name>
<sequence>MSFHENLIHRKLKKITWTLGCSSPSIIMVAGCPVLVFRVPHLFTFLANTYKHTDRFTTKYDDLSHTHHVQFKQALFFVIVSNPY</sequence>
<dbReference type="EMBL" id="ASGP02000001">
    <property type="protein sequence ID" value="KAH9528421.1"/>
    <property type="molecule type" value="Genomic_DNA"/>
</dbReference>
<gene>
    <name evidence="2" type="ORF">DERF_002370</name>
</gene>
<keyword evidence="1" id="KW-0812">Transmembrane</keyword>
<reference evidence="2" key="2">
    <citation type="journal article" date="2022" name="Res Sq">
        <title>Comparative Genomics Reveals Insights into the Divergent Evolution of Astigmatic Mites and Household Pest Adaptations.</title>
        <authorList>
            <person name="Xiong Q."/>
            <person name="Wan A.T.-Y."/>
            <person name="Liu X.-Y."/>
            <person name="Fung C.S.-H."/>
            <person name="Xiao X."/>
            <person name="Malainual N."/>
            <person name="Hou J."/>
            <person name="Wang L."/>
            <person name="Wang M."/>
            <person name="Yang K."/>
            <person name="Cui Y."/>
            <person name="Leung E."/>
            <person name="Nong W."/>
            <person name="Shin S.-K."/>
            <person name="Au S."/>
            <person name="Jeong K.Y."/>
            <person name="Chew F.T."/>
            <person name="Hui J."/>
            <person name="Leung T.F."/>
            <person name="Tungtrongchitr A."/>
            <person name="Zhong N."/>
            <person name="Liu Z."/>
            <person name="Tsui S."/>
        </authorList>
    </citation>
    <scope>NUCLEOTIDE SEQUENCE</scope>
    <source>
        <strain evidence="2">Derf</strain>
        <tissue evidence="2">Whole organism</tissue>
    </source>
</reference>
<comment type="caution">
    <text evidence="2">The sequence shown here is derived from an EMBL/GenBank/DDBJ whole genome shotgun (WGS) entry which is preliminary data.</text>
</comment>
<accession>A0A922IBF4</accession>
<dbReference type="AlphaFoldDB" id="A0A922IBF4"/>